<dbReference type="AlphaFoldDB" id="T1EN34"/>
<evidence type="ECO:0000313" key="8">
    <source>
        <dbReference type="EMBL" id="ESO12192.1"/>
    </source>
</evidence>
<dbReference type="PANTHER" id="PTHR31386:SF2">
    <property type="entry name" value="SIMILAR TO RIKEN CDNA 2510039O18"/>
    <property type="match status" value="1"/>
</dbReference>
<proteinExistence type="predicted"/>
<dbReference type="Proteomes" id="UP000015101">
    <property type="component" value="Unassembled WGS sequence"/>
</dbReference>
<dbReference type="GeneID" id="20197984"/>
<dbReference type="PANTHER" id="PTHR31386">
    <property type="entry name" value="UNCHARACTERIZED PROTEIN KIAA2013"/>
    <property type="match status" value="1"/>
</dbReference>
<organism evidence="9 10">
    <name type="scientific">Helobdella robusta</name>
    <name type="common">Californian leech</name>
    <dbReference type="NCBI Taxonomy" id="6412"/>
    <lineage>
        <taxon>Eukaryota</taxon>
        <taxon>Metazoa</taxon>
        <taxon>Spiralia</taxon>
        <taxon>Lophotrochozoa</taxon>
        <taxon>Annelida</taxon>
        <taxon>Clitellata</taxon>
        <taxon>Hirudinea</taxon>
        <taxon>Rhynchobdellida</taxon>
        <taxon>Glossiphoniidae</taxon>
        <taxon>Helobdella</taxon>
    </lineage>
</organism>
<evidence type="ECO:0000256" key="2">
    <source>
        <dbReference type="ARBA" id="ARBA00022692"/>
    </source>
</evidence>
<evidence type="ECO:0000256" key="4">
    <source>
        <dbReference type="ARBA" id="ARBA00022989"/>
    </source>
</evidence>
<keyword evidence="2 7" id="KW-0812">Transmembrane</keyword>
<accession>T1EN34</accession>
<reference evidence="9" key="3">
    <citation type="submission" date="2015-06" db="UniProtKB">
        <authorList>
            <consortium name="EnsemblMetazoa"/>
        </authorList>
    </citation>
    <scope>IDENTIFICATION</scope>
</reference>
<keyword evidence="3" id="KW-0732">Signal</keyword>
<name>T1EN34_HELRO</name>
<dbReference type="KEGG" id="hro:HELRODRAFT_158656"/>
<evidence type="ECO:0000256" key="5">
    <source>
        <dbReference type="ARBA" id="ARBA00023136"/>
    </source>
</evidence>
<keyword evidence="6" id="KW-0325">Glycoprotein</keyword>
<keyword evidence="10" id="KW-1185">Reference proteome</keyword>
<reference evidence="8 10" key="2">
    <citation type="journal article" date="2013" name="Nature">
        <title>Insights into bilaterian evolution from three spiralian genomes.</title>
        <authorList>
            <person name="Simakov O."/>
            <person name="Marletaz F."/>
            <person name="Cho S.J."/>
            <person name="Edsinger-Gonzales E."/>
            <person name="Havlak P."/>
            <person name="Hellsten U."/>
            <person name="Kuo D.H."/>
            <person name="Larsson T."/>
            <person name="Lv J."/>
            <person name="Arendt D."/>
            <person name="Savage R."/>
            <person name="Osoegawa K."/>
            <person name="de Jong P."/>
            <person name="Grimwood J."/>
            <person name="Chapman J.A."/>
            <person name="Shapiro H."/>
            <person name="Aerts A."/>
            <person name="Otillar R.P."/>
            <person name="Terry A.Y."/>
            <person name="Boore J.L."/>
            <person name="Grigoriev I.V."/>
            <person name="Lindberg D.R."/>
            <person name="Seaver E.C."/>
            <person name="Weisblat D.A."/>
            <person name="Putnam N.H."/>
            <person name="Rokhsar D.S."/>
        </authorList>
    </citation>
    <scope>NUCLEOTIDE SEQUENCE</scope>
</reference>
<dbReference type="STRING" id="6412.T1EN34"/>
<dbReference type="EMBL" id="AMQM01000098">
    <property type="status" value="NOT_ANNOTATED_CDS"/>
    <property type="molecule type" value="Genomic_DNA"/>
</dbReference>
<dbReference type="EMBL" id="KB095811">
    <property type="protein sequence ID" value="ESO12192.1"/>
    <property type="molecule type" value="Genomic_DNA"/>
</dbReference>
<dbReference type="OrthoDB" id="10017443at2759"/>
<reference evidence="10" key="1">
    <citation type="submission" date="2012-12" db="EMBL/GenBank/DDBJ databases">
        <authorList>
            <person name="Hellsten U."/>
            <person name="Grimwood J."/>
            <person name="Chapman J.A."/>
            <person name="Shapiro H."/>
            <person name="Aerts A."/>
            <person name="Otillar R.P."/>
            <person name="Terry A.Y."/>
            <person name="Boore J.L."/>
            <person name="Simakov O."/>
            <person name="Marletaz F."/>
            <person name="Cho S.-J."/>
            <person name="Edsinger-Gonzales E."/>
            <person name="Havlak P."/>
            <person name="Kuo D.-H."/>
            <person name="Larsson T."/>
            <person name="Lv J."/>
            <person name="Arendt D."/>
            <person name="Savage R."/>
            <person name="Osoegawa K."/>
            <person name="de Jong P."/>
            <person name="Lindberg D.R."/>
            <person name="Seaver E.C."/>
            <person name="Weisblat D.A."/>
            <person name="Putnam N.H."/>
            <person name="Grigoriev I.V."/>
            <person name="Rokhsar D.S."/>
        </authorList>
    </citation>
    <scope>NUCLEOTIDE SEQUENCE</scope>
</reference>
<protein>
    <submittedName>
        <fullName evidence="8 9">Uncharacterized protein</fullName>
    </submittedName>
</protein>
<keyword evidence="4 7" id="KW-1133">Transmembrane helix</keyword>
<dbReference type="InterPro" id="IPR018795">
    <property type="entry name" value="K2013-like"/>
</dbReference>
<keyword evidence="5 7" id="KW-0472">Membrane</keyword>
<evidence type="ECO:0000313" key="10">
    <source>
        <dbReference type="Proteomes" id="UP000015101"/>
    </source>
</evidence>
<evidence type="ECO:0000256" key="3">
    <source>
        <dbReference type="ARBA" id="ARBA00022729"/>
    </source>
</evidence>
<comment type="subcellular location">
    <subcellularLocation>
        <location evidence="1">Membrane</location>
        <topology evidence="1">Single-pass type I membrane protein</topology>
    </subcellularLocation>
</comment>
<sequence length="173" mass="20059">MPCSVLSADQRLMNLSDFVAWPLLVKEMVKTAVLQEYDFVGFVHVFVNSGLDSVHDKGTAVLRAQRVSLPVKLTEPVTSILYITSDLQHMKELKDVIHVHSVHEAPAHEQHLMVMHKHGHHWGGLPLFFWVTLITLILIFHLFLFKLVYNEYCAPQDSRQDKLHPRYIPRRYV</sequence>
<dbReference type="InParanoid" id="T1EN34"/>
<dbReference type="EnsemblMetazoa" id="HelroT158656">
    <property type="protein sequence ID" value="HelroP158656"/>
    <property type="gene ID" value="HelroG158656"/>
</dbReference>
<evidence type="ECO:0000256" key="6">
    <source>
        <dbReference type="ARBA" id="ARBA00023180"/>
    </source>
</evidence>
<gene>
    <name evidence="9" type="primary">20197984</name>
    <name evidence="8" type="ORF">HELRODRAFT_158656</name>
</gene>
<evidence type="ECO:0000313" key="9">
    <source>
        <dbReference type="EnsemblMetazoa" id="HelroP158656"/>
    </source>
</evidence>
<dbReference type="eggNOG" id="KOG3778">
    <property type="taxonomic scope" value="Eukaryota"/>
</dbReference>
<dbReference type="CTD" id="20197984"/>
<dbReference type="Pfam" id="PF10222">
    <property type="entry name" value="DUF2152"/>
    <property type="match status" value="1"/>
</dbReference>
<evidence type="ECO:0000256" key="1">
    <source>
        <dbReference type="ARBA" id="ARBA00004479"/>
    </source>
</evidence>
<dbReference type="GO" id="GO:0016020">
    <property type="term" value="C:membrane"/>
    <property type="evidence" value="ECO:0007669"/>
    <property type="project" value="UniProtKB-SubCell"/>
</dbReference>
<dbReference type="HOGENOM" id="CLU_1549290_0_0_1"/>
<evidence type="ECO:0000256" key="7">
    <source>
        <dbReference type="SAM" id="Phobius"/>
    </source>
</evidence>
<feature type="transmembrane region" description="Helical" evidence="7">
    <location>
        <begin position="127"/>
        <end position="149"/>
    </location>
</feature>
<dbReference type="RefSeq" id="XP_009008912.1">
    <property type="nucleotide sequence ID" value="XM_009010664.1"/>
</dbReference>